<keyword evidence="7" id="KW-1185">Reference proteome</keyword>
<evidence type="ECO:0000259" key="5">
    <source>
        <dbReference type="SMART" id="SM00810"/>
    </source>
</evidence>
<keyword evidence="3" id="KW-0378">Hydrolase</keyword>
<comment type="catalytic activity">
    <reaction evidence="1">
        <text>Endohydrolysis of (1-&gt;4)-alpha-D-glucosidic linkages in polysaccharides containing three or more (1-&gt;4)-alpha-linked D-glucose units.</text>
        <dbReference type="EC" id="3.2.1.1"/>
    </reaction>
</comment>
<proteinExistence type="predicted"/>
<evidence type="ECO:0000256" key="3">
    <source>
        <dbReference type="ARBA" id="ARBA00022801"/>
    </source>
</evidence>
<feature type="domain" description="Alpha-amylase C-terminal beta-sheet" evidence="5">
    <location>
        <begin position="87"/>
        <end position="150"/>
    </location>
</feature>
<dbReference type="Gene3D" id="2.60.40.1180">
    <property type="entry name" value="Golgi alpha-mannosidase II"/>
    <property type="match status" value="1"/>
</dbReference>
<accession>A0A090M7P0</accession>
<reference evidence="6 7" key="2">
    <citation type="journal article" date="2014" name="BMC Genomics">
        <title>An improved genome of the model marine alga Ostreococcus tauri unfolds by assessing Illumina de novo assemblies.</title>
        <authorList>
            <person name="Blanc-Mathieu R."/>
            <person name="Verhelst B."/>
            <person name="Derelle E."/>
            <person name="Rombauts S."/>
            <person name="Bouget F.Y."/>
            <person name="Carre I."/>
            <person name="Chateau A."/>
            <person name="Eyre-Walker A."/>
            <person name="Grimsley N."/>
            <person name="Moreau H."/>
            <person name="Piegu B."/>
            <person name="Rivals E."/>
            <person name="Schackwitz W."/>
            <person name="Van de Peer Y."/>
            <person name="Piganeau G."/>
        </authorList>
    </citation>
    <scope>NUCLEOTIDE SEQUENCE [LARGE SCALE GENOMIC DNA]</scope>
    <source>
        <strain evidence="7">OTTH 0595 / CCAP 157/2 / RCC745</strain>
    </source>
</reference>
<dbReference type="GO" id="GO:0004556">
    <property type="term" value="F:alpha-amylase activity"/>
    <property type="evidence" value="ECO:0007669"/>
    <property type="project" value="UniProtKB-EC"/>
</dbReference>
<dbReference type="AlphaFoldDB" id="A0A090M7P0"/>
<dbReference type="EMBL" id="CAID01000002">
    <property type="protein sequence ID" value="CEG01087.1"/>
    <property type="molecule type" value="Genomic_DNA"/>
</dbReference>
<dbReference type="GO" id="GO:0005509">
    <property type="term" value="F:calcium ion binding"/>
    <property type="evidence" value="ECO:0007669"/>
    <property type="project" value="InterPro"/>
</dbReference>
<comment type="caution">
    <text evidence="6">The sequence shown here is derived from an EMBL/GenBank/DDBJ whole genome shotgun (WGS) entry which is preliminary data.</text>
</comment>
<dbReference type="Proteomes" id="UP000009170">
    <property type="component" value="Unassembled WGS sequence"/>
</dbReference>
<keyword evidence="4" id="KW-0326">Glycosidase</keyword>
<dbReference type="Pfam" id="PF07821">
    <property type="entry name" value="Alpha-amyl_C2"/>
    <property type="match status" value="1"/>
</dbReference>
<evidence type="ECO:0000313" key="7">
    <source>
        <dbReference type="Proteomes" id="UP000009170"/>
    </source>
</evidence>
<protein>
    <recommendedName>
        <fullName evidence="2">alpha-amylase</fullName>
        <ecNumber evidence="2">3.2.1.1</ecNumber>
    </recommendedName>
</protein>
<evidence type="ECO:0000313" key="6">
    <source>
        <dbReference type="EMBL" id="CEG01087.1"/>
    </source>
</evidence>
<name>A0A090M7P0_OSTTA</name>
<dbReference type="InterPro" id="IPR013780">
    <property type="entry name" value="Glyco_hydro_b"/>
</dbReference>
<dbReference type="EC" id="3.2.1.1" evidence="2"/>
<evidence type="ECO:0000256" key="1">
    <source>
        <dbReference type="ARBA" id="ARBA00000548"/>
    </source>
</evidence>
<organism evidence="6 7">
    <name type="scientific">Ostreococcus tauri</name>
    <name type="common">Marine green alga</name>
    <dbReference type="NCBI Taxonomy" id="70448"/>
    <lineage>
        <taxon>Eukaryota</taxon>
        <taxon>Viridiplantae</taxon>
        <taxon>Chlorophyta</taxon>
        <taxon>Mamiellophyceae</taxon>
        <taxon>Mamiellales</taxon>
        <taxon>Bathycoccaceae</taxon>
        <taxon>Ostreococcus</taxon>
    </lineage>
</organism>
<dbReference type="SUPFAM" id="SSF51011">
    <property type="entry name" value="Glycosyl hydrolase domain"/>
    <property type="match status" value="1"/>
</dbReference>
<reference evidence="7" key="1">
    <citation type="journal article" date="2006" name="Proc. Natl. Acad. Sci. U.S.A.">
        <title>Genome analysis of the smallest free-living eukaryote Ostreococcus tauri unveils many unique features.</title>
        <authorList>
            <person name="Derelle E."/>
            <person name="Ferraz C."/>
            <person name="Rombauts S."/>
            <person name="Rouze P."/>
            <person name="Worden A.Z."/>
            <person name="Robbens S."/>
            <person name="Partensky F."/>
            <person name="Degroeve S."/>
            <person name="Echeynie S."/>
            <person name="Cooke R."/>
            <person name="Saeys Y."/>
            <person name="Wuyts J."/>
            <person name="Jabbari K."/>
            <person name="Bowler C."/>
            <person name="Panaud O."/>
            <person name="Piegu B."/>
            <person name="Ball S.G."/>
            <person name="Ral J.-P."/>
            <person name="Bouget F.-Y."/>
            <person name="Piganeau G."/>
            <person name="De Baets B."/>
            <person name="Picard A."/>
            <person name="Delseny M."/>
            <person name="Demaille J."/>
            <person name="Van de Peer Y."/>
            <person name="Moreau H."/>
        </authorList>
    </citation>
    <scope>NUCLEOTIDE SEQUENCE [LARGE SCALE GENOMIC DNA]</scope>
    <source>
        <strain evidence="7">OTTH 0595 / CCAP 157/2 / RCC745</strain>
    </source>
</reference>
<dbReference type="InParanoid" id="A0A090M7P0"/>
<evidence type="ECO:0000256" key="4">
    <source>
        <dbReference type="ARBA" id="ARBA00023295"/>
    </source>
</evidence>
<dbReference type="SMART" id="SM00810">
    <property type="entry name" value="Alpha-amyl_C2"/>
    <property type="match status" value="1"/>
</dbReference>
<gene>
    <name evidence="6" type="ORF">OT_ostta02g03100</name>
</gene>
<sequence length="168" mass="18207">MNRRAVGAVRRTRRWTRTDAVVEDGGGEDERETVARGVQVSVDAGVDEQEVGWDDCGGDAKTGEGRVVASTAVKDVPALTVTLDFGKLASVCCGSEVNIEIADNDLYVAKIGDEVIVKLGSRYEVPDDLLRELDDFQLATCGDDYAVWVRKNLLDDIASSRSLDVRDA</sequence>
<dbReference type="GO" id="GO:0005975">
    <property type="term" value="P:carbohydrate metabolic process"/>
    <property type="evidence" value="ECO:0007669"/>
    <property type="project" value="InterPro"/>
</dbReference>
<evidence type="ECO:0000256" key="2">
    <source>
        <dbReference type="ARBA" id="ARBA00012595"/>
    </source>
</evidence>
<dbReference type="GeneID" id="9832665"/>
<dbReference type="KEGG" id="ota:OT_ostta02g03100"/>
<dbReference type="RefSeq" id="XP_022840786.1">
    <property type="nucleotide sequence ID" value="XM_022985098.1"/>
</dbReference>
<dbReference type="InterPro" id="IPR012850">
    <property type="entry name" value="A-amylase_bs_C"/>
</dbReference>
<dbReference type="OrthoDB" id="550577at2759"/>